<name>A0AC60P9N3_IXOPE</name>
<dbReference type="Proteomes" id="UP000805193">
    <property type="component" value="Unassembled WGS sequence"/>
</dbReference>
<organism evidence="1 2">
    <name type="scientific">Ixodes persulcatus</name>
    <name type="common">Taiga tick</name>
    <dbReference type="NCBI Taxonomy" id="34615"/>
    <lineage>
        <taxon>Eukaryota</taxon>
        <taxon>Metazoa</taxon>
        <taxon>Ecdysozoa</taxon>
        <taxon>Arthropoda</taxon>
        <taxon>Chelicerata</taxon>
        <taxon>Arachnida</taxon>
        <taxon>Acari</taxon>
        <taxon>Parasitiformes</taxon>
        <taxon>Ixodida</taxon>
        <taxon>Ixodoidea</taxon>
        <taxon>Ixodidae</taxon>
        <taxon>Ixodinae</taxon>
        <taxon>Ixodes</taxon>
    </lineage>
</organism>
<keyword evidence="2" id="KW-1185">Reference proteome</keyword>
<gene>
    <name evidence="1" type="ORF">HPB47_006879</name>
</gene>
<proteinExistence type="predicted"/>
<evidence type="ECO:0000313" key="2">
    <source>
        <dbReference type="Proteomes" id="UP000805193"/>
    </source>
</evidence>
<protein>
    <submittedName>
        <fullName evidence="1">Uncharacterized protein</fullName>
    </submittedName>
</protein>
<sequence length="144" mass="15178">MSAGTNAHPALFRTPGVGRRSEVVTSHASKQCGDPSGRVPLESRLSRISSPPSPVLPAPCQGRAARHLLTRIPGWGCAPRGSCGDRGKGVGAHVNGSWWARAWWGRGYKKGSGTREVLFGNGGLDSACGGDDRDDDEDDEDNRG</sequence>
<dbReference type="EMBL" id="JABSTQ010011006">
    <property type="protein sequence ID" value="KAG0415937.1"/>
    <property type="molecule type" value="Genomic_DNA"/>
</dbReference>
<accession>A0AC60P9N3</accession>
<comment type="caution">
    <text evidence="1">The sequence shown here is derived from an EMBL/GenBank/DDBJ whole genome shotgun (WGS) entry which is preliminary data.</text>
</comment>
<evidence type="ECO:0000313" key="1">
    <source>
        <dbReference type="EMBL" id="KAG0415937.1"/>
    </source>
</evidence>
<reference evidence="1 2" key="1">
    <citation type="journal article" date="2020" name="Cell">
        <title>Large-Scale Comparative Analyses of Tick Genomes Elucidate Their Genetic Diversity and Vector Capacities.</title>
        <authorList>
            <consortium name="Tick Genome and Microbiome Consortium (TIGMIC)"/>
            <person name="Jia N."/>
            <person name="Wang J."/>
            <person name="Shi W."/>
            <person name="Du L."/>
            <person name="Sun Y."/>
            <person name="Zhan W."/>
            <person name="Jiang J.F."/>
            <person name="Wang Q."/>
            <person name="Zhang B."/>
            <person name="Ji P."/>
            <person name="Bell-Sakyi L."/>
            <person name="Cui X.M."/>
            <person name="Yuan T.T."/>
            <person name="Jiang B.G."/>
            <person name="Yang W.F."/>
            <person name="Lam T.T."/>
            <person name="Chang Q.C."/>
            <person name="Ding S.J."/>
            <person name="Wang X.J."/>
            <person name="Zhu J.G."/>
            <person name="Ruan X.D."/>
            <person name="Zhao L."/>
            <person name="Wei J.T."/>
            <person name="Ye R.Z."/>
            <person name="Que T.C."/>
            <person name="Du C.H."/>
            <person name="Zhou Y.H."/>
            <person name="Cheng J.X."/>
            <person name="Dai P.F."/>
            <person name="Guo W.B."/>
            <person name="Han X.H."/>
            <person name="Huang E.J."/>
            <person name="Li L.F."/>
            <person name="Wei W."/>
            <person name="Gao Y.C."/>
            <person name="Liu J.Z."/>
            <person name="Shao H.Z."/>
            <person name="Wang X."/>
            <person name="Wang C.C."/>
            <person name="Yang T.C."/>
            <person name="Huo Q.B."/>
            <person name="Li W."/>
            <person name="Chen H.Y."/>
            <person name="Chen S.E."/>
            <person name="Zhou L.G."/>
            <person name="Ni X.B."/>
            <person name="Tian J.H."/>
            <person name="Sheng Y."/>
            <person name="Liu T."/>
            <person name="Pan Y.S."/>
            <person name="Xia L.Y."/>
            <person name="Li J."/>
            <person name="Zhao F."/>
            <person name="Cao W.C."/>
        </authorList>
    </citation>
    <scope>NUCLEOTIDE SEQUENCE [LARGE SCALE GENOMIC DNA]</scope>
    <source>
        <strain evidence="1">Iper-2018</strain>
    </source>
</reference>